<gene>
    <name evidence="2" type="ORF">pEaSNUABM17_00206</name>
</gene>
<reference evidence="2 3" key="1">
    <citation type="submission" date="2021-06" db="EMBL/GenBank/DDBJ databases">
        <title>Complete genome sequence of Erwinia phage pEa_SNUABM_17.</title>
        <authorList>
            <person name="Kim S.G."/>
            <person name="Park S.C."/>
        </authorList>
    </citation>
    <scope>NUCLEOTIDE SEQUENCE [LARGE SCALE GENOMIC DNA]</scope>
</reference>
<sequence length="54" mass="6268">MRHDTDINPVTGKEEKTPQCIFSSATPVPEEKLNELRKVYRAADLWVERQGVFH</sequence>
<dbReference type="Proteomes" id="UP000827911">
    <property type="component" value="Segment"/>
</dbReference>
<evidence type="ECO:0000256" key="1">
    <source>
        <dbReference type="SAM" id="MobiDB-lite"/>
    </source>
</evidence>
<organism evidence="2 3">
    <name type="scientific">Erwinia phage pEa_SNUABM_17</name>
    <dbReference type="NCBI Taxonomy" id="2869545"/>
    <lineage>
        <taxon>Viruses</taxon>
        <taxon>Duplodnaviria</taxon>
        <taxon>Heunggongvirae</taxon>
        <taxon>Uroviricota</taxon>
        <taxon>Caudoviricetes</taxon>
        <taxon>Alexandravirus</taxon>
        <taxon>Alexandravirus SNUABM17</taxon>
    </lineage>
</organism>
<keyword evidence="3" id="KW-1185">Reference proteome</keyword>
<feature type="compositionally biased region" description="Basic and acidic residues" evidence="1">
    <location>
        <begin position="1"/>
        <end position="17"/>
    </location>
</feature>
<proteinExistence type="predicted"/>
<accession>A0AAE7XLY6</accession>
<dbReference type="EMBL" id="MZ443777">
    <property type="protein sequence ID" value="QZE57752.1"/>
    <property type="molecule type" value="Genomic_DNA"/>
</dbReference>
<feature type="region of interest" description="Disordered" evidence="1">
    <location>
        <begin position="1"/>
        <end position="20"/>
    </location>
</feature>
<evidence type="ECO:0000313" key="3">
    <source>
        <dbReference type="Proteomes" id="UP000827911"/>
    </source>
</evidence>
<name>A0AAE7XLY6_9CAUD</name>
<protein>
    <submittedName>
        <fullName evidence="2">Uncharacterized protein</fullName>
    </submittedName>
</protein>
<evidence type="ECO:0000313" key="2">
    <source>
        <dbReference type="EMBL" id="QZE57752.1"/>
    </source>
</evidence>